<dbReference type="EMBL" id="BBLT01000001">
    <property type="protein sequence ID" value="GAL83211.1"/>
    <property type="molecule type" value="Genomic_DNA"/>
</dbReference>
<dbReference type="STRING" id="153721.MYP_437"/>
<name>A0A098L8P3_9BACT</name>
<dbReference type="RefSeq" id="WP_045457758.1">
    <property type="nucleotide sequence ID" value="NZ_BBLT01000001.1"/>
</dbReference>
<organism evidence="2 3">
    <name type="scientific">Sporocytophaga myxococcoides</name>
    <dbReference type="NCBI Taxonomy" id="153721"/>
    <lineage>
        <taxon>Bacteria</taxon>
        <taxon>Pseudomonadati</taxon>
        <taxon>Bacteroidota</taxon>
        <taxon>Cytophagia</taxon>
        <taxon>Cytophagales</taxon>
        <taxon>Cytophagaceae</taxon>
        <taxon>Sporocytophaga</taxon>
    </lineage>
</organism>
<evidence type="ECO:0000313" key="3">
    <source>
        <dbReference type="Proteomes" id="UP000030185"/>
    </source>
</evidence>
<keyword evidence="1" id="KW-0732">Signal</keyword>
<feature type="signal peptide" evidence="1">
    <location>
        <begin position="1"/>
        <end position="20"/>
    </location>
</feature>
<accession>A0A098L8P3</accession>
<dbReference type="AlphaFoldDB" id="A0A098L8P3"/>
<evidence type="ECO:0000313" key="2">
    <source>
        <dbReference type="EMBL" id="GAL83211.1"/>
    </source>
</evidence>
<keyword evidence="3" id="KW-1185">Reference proteome</keyword>
<dbReference type="Proteomes" id="UP000030185">
    <property type="component" value="Unassembled WGS sequence"/>
</dbReference>
<dbReference type="OrthoDB" id="9843847at2"/>
<sequence length="118" mass="13855">MWKKALTYILLLFFINTALLPGENEDDTPFNDIEEVEEEYNSIVELILEVFLEMPDDTPEDEDDDNPDWVKKTNDFYYCQIIDISIEHFLLIEDPKSPLILRPYSSFLEHSSPPPKQA</sequence>
<comment type="caution">
    <text evidence="2">The sequence shown here is derived from an EMBL/GenBank/DDBJ whole genome shotgun (WGS) entry which is preliminary data.</text>
</comment>
<proteinExistence type="predicted"/>
<feature type="chain" id="PRO_5001944783" evidence="1">
    <location>
        <begin position="21"/>
        <end position="118"/>
    </location>
</feature>
<reference evidence="2 3" key="1">
    <citation type="submission" date="2014-09" db="EMBL/GenBank/DDBJ databases">
        <title>Sporocytophaga myxococcoides PG-01 genome sequencing.</title>
        <authorList>
            <person name="Liu L."/>
            <person name="Gao P.J."/>
            <person name="Chen G.J."/>
            <person name="Wang L.S."/>
        </authorList>
    </citation>
    <scope>NUCLEOTIDE SEQUENCE [LARGE SCALE GENOMIC DNA]</scope>
    <source>
        <strain evidence="2 3">PG-01</strain>
    </source>
</reference>
<gene>
    <name evidence="2" type="ORF">MYP_437</name>
</gene>
<protein>
    <submittedName>
        <fullName evidence="2">Uncharacterized protein</fullName>
    </submittedName>
</protein>
<evidence type="ECO:0000256" key="1">
    <source>
        <dbReference type="SAM" id="SignalP"/>
    </source>
</evidence>